<evidence type="ECO:0000313" key="1">
    <source>
        <dbReference type="EMBL" id="MPC83466.1"/>
    </source>
</evidence>
<dbReference type="Proteomes" id="UP000324222">
    <property type="component" value="Unassembled WGS sequence"/>
</dbReference>
<name>A0A5B7IPD4_PORTR</name>
<comment type="caution">
    <text evidence="1">The sequence shown here is derived from an EMBL/GenBank/DDBJ whole genome shotgun (WGS) entry which is preliminary data.</text>
</comment>
<reference evidence="1 2" key="1">
    <citation type="submission" date="2019-05" db="EMBL/GenBank/DDBJ databases">
        <title>Another draft genome of Portunus trituberculatus and its Hox gene families provides insights of decapod evolution.</title>
        <authorList>
            <person name="Jeong J.-H."/>
            <person name="Song I."/>
            <person name="Kim S."/>
            <person name="Choi T."/>
            <person name="Kim D."/>
            <person name="Ryu S."/>
            <person name="Kim W."/>
        </authorList>
    </citation>
    <scope>NUCLEOTIDE SEQUENCE [LARGE SCALE GENOMIC DNA]</scope>
    <source>
        <tissue evidence="1">Muscle</tissue>
    </source>
</reference>
<proteinExistence type="predicted"/>
<sequence length="62" mass="6848">MNLDEPRVRRCSKGNVVIVTRHSCGACLCRHISVRVFGVSVIAGARKTFFRQCVGIRPSVTC</sequence>
<evidence type="ECO:0000313" key="2">
    <source>
        <dbReference type="Proteomes" id="UP000324222"/>
    </source>
</evidence>
<protein>
    <submittedName>
        <fullName evidence="1">Uncharacterized protein</fullName>
    </submittedName>
</protein>
<keyword evidence="2" id="KW-1185">Reference proteome</keyword>
<dbReference type="AlphaFoldDB" id="A0A5B7IPD4"/>
<gene>
    <name evidence="1" type="ORF">E2C01_078177</name>
</gene>
<dbReference type="EMBL" id="VSRR010062587">
    <property type="protein sequence ID" value="MPC83466.1"/>
    <property type="molecule type" value="Genomic_DNA"/>
</dbReference>
<accession>A0A5B7IPD4</accession>
<organism evidence="1 2">
    <name type="scientific">Portunus trituberculatus</name>
    <name type="common">Swimming crab</name>
    <name type="synonym">Neptunus trituberculatus</name>
    <dbReference type="NCBI Taxonomy" id="210409"/>
    <lineage>
        <taxon>Eukaryota</taxon>
        <taxon>Metazoa</taxon>
        <taxon>Ecdysozoa</taxon>
        <taxon>Arthropoda</taxon>
        <taxon>Crustacea</taxon>
        <taxon>Multicrustacea</taxon>
        <taxon>Malacostraca</taxon>
        <taxon>Eumalacostraca</taxon>
        <taxon>Eucarida</taxon>
        <taxon>Decapoda</taxon>
        <taxon>Pleocyemata</taxon>
        <taxon>Brachyura</taxon>
        <taxon>Eubrachyura</taxon>
        <taxon>Portunoidea</taxon>
        <taxon>Portunidae</taxon>
        <taxon>Portuninae</taxon>
        <taxon>Portunus</taxon>
    </lineage>
</organism>